<feature type="DNA-binding region" description="H-T-H motif" evidence="3">
    <location>
        <begin position="32"/>
        <end position="51"/>
    </location>
</feature>
<sequence>MDGFQQRREQKKKDILTTAHGLFMTHGIQKVSVAEIARKAGVSQVTIYNYFENKHKLIYESFLYYVDEAMSEFEETVDSDLPFPEKIKQLIFNKKQTAIQIHPEYYQYMMREYTADQGNLIERIYAEKTMPILSILLEEGRSKGYIDPSISMEAVLFYINILKDAMQREEIYEKVLPLTEDITKIFFYGLVGEKRE</sequence>
<evidence type="ECO:0000313" key="5">
    <source>
        <dbReference type="EMBL" id="PYZ97682.1"/>
    </source>
</evidence>
<evidence type="ECO:0000259" key="4">
    <source>
        <dbReference type="PROSITE" id="PS50977"/>
    </source>
</evidence>
<dbReference type="AlphaFoldDB" id="A0A2W0HKQ8"/>
<dbReference type="InterPro" id="IPR001647">
    <property type="entry name" value="HTH_TetR"/>
</dbReference>
<dbReference type="PRINTS" id="PR00455">
    <property type="entry name" value="HTHTETR"/>
</dbReference>
<dbReference type="InterPro" id="IPR009057">
    <property type="entry name" value="Homeodomain-like_sf"/>
</dbReference>
<proteinExistence type="predicted"/>
<protein>
    <submittedName>
        <fullName evidence="5">TetR family transcriptional regulator</fullName>
    </submittedName>
</protein>
<evidence type="ECO:0000313" key="6">
    <source>
        <dbReference type="Proteomes" id="UP000248066"/>
    </source>
</evidence>
<reference evidence="5 6" key="1">
    <citation type="submission" date="2017-10" db="EMBL/GenBank/DDBJ databases">
        <title>Bacillus sp. nov., a halophilic bacterium isolated from a Yangshapao Lake.</title>
        <authorList>
            <person name="Wang H."/>
        </authorList>
    </citation>
    <scope>NUCLEOTIDE SEQUENCE [LARGE SCALE GENOMIC DNA]</scope>
    <source>
        <strain evidence="5 6">YSP-3</strain>
    </source>
</reference>
<accession>A0A2W0HKQ8</accession>
<gene>
    <name evidence="5" type="ORF">CR205_03560</name>
</gene>
<evidence type="ECO:0000256" key="3">
    <source>
        <dbReference type="PROSITE-ProRule" id="PRU00335"/>
    </source>
</evidence>
<feature type="domain" description="HTH tetR-type" evidence="4">
    <location>
        <begin position="9"/>
        <end position="69"/>
    </location>
</feature>
<dbReference type="Proteomes" id="UP000248066">
    <property type="component" value="Unassembled WGS sequence"/>
</dbReference>
<dbReference type="InterPro" id="IPR050624">
    <property type="entry name" value="HTH-type_Tx_Regulator"/>
</dbReference>
<evidence type="ECO:0000256" key="2">
    <source>
        <dbReference type="ARBA" id="ARBA00023125"/>
    </source>
</evidence>
<dbReference type="PANTHER" id="PTHR43479">
    <property type="entry name" value="ACREF/ENVCD OPERON REPRESSOR-RELATED"/>
    <property type="match status" value="1"/>
</dbReference>
<dbReference type="RefSeq" id="WP_110517008.1">
    <property type="nucleotide sequence ID" value="NZ_PDOF01000001.1"/>
</dbReference>
<name>A0A2W0HKQ8_9BACI</name>
<evidence type="ECO:0000256" key="1">
    <source>
        <dbReference type="ARBA" id="ARBA00022491"/>
    </source>
</evidence>
<dbReference type="PROSITE" id="PS50977">
    <property type="entry name" value="HTH_TETR_2"/>
    <property type="match status" value="1"/>
</dbReference>
<dbReference type="PANTHER" id="PTHR43479:SF21">
    <property type="entry name" value="TRANSCRIPTIONAL REGULATOR, TETR FAMILY"/>
    <property type="match status" value="1"/>
</dbReference>
<keyword evidence="2 3" id="KW-0238">DNA-binding</keyword>
<dbReference type="EMBL" id="PDOF01000001">
    <property type="protein sequence ID" value="PYZ97682.1"/>
    <property type="molecule type" value="Genomic_DNA"/>
</dbReference>
<keyword evidence="1" id="KW-0678">Repressor</keyword>
<dbReference type="GO" id="GO:0003677">
    <property type="term" value="F:DNA binding"/>
    <property type="evidence" value="ECO:0007669"/>
    <property type="project" value="UniProtKB-UniRule"/>
</dbReference>
<comment type="caution">
    <text evidence="5">The sequence shown here is derived from an EMBL/GenBank/DDBJ whole genome shotgun (WGS) entry which is preliminary data.</text>
</comment>
<organism evidence="5 6">
    <name type="scientific">Alteribacter lacisalsi</name>
    <dbReference type="NCBI Taxonomy" id="2045244"/>
    <lineage>
        <taxon>Bacteria</taxon>
        <taxon>Bacillati</taxon>
        <taxon>Bacillota</taxon>
        <taxon>Bacilli</taxon>
        <taxon>Bacillales</taxon>
        <taxon>Bacillaceae</taxon>
        <taxon>Alteribacter</taxon>
    </lineage>
</organism>
<keyword evidence="6" id="KW-1185">Reference proteome</keyword>
<dbReference type="SUPFAM" id="SSF46689">
    <property type="entry name" value="Homeodomain-like"/>
    <property type="match status" value="1"/>
</dbReference>
<dbReference type="Pfam" id="PF00440">
    <property type="entry name" value="TetR_N"/>
    <property type="match status" value="1"/>
</dbReference>
<dbReference type="OrthoDB" id="113732at2"/>
<dbReference type="Gene3D" id="1.10.357.10">
    <property type="entry name" value="Tetracycline Repressor, domain 2"/>
    <property type="match status" value="1"/>
</dbReference>